<evidence type="ECO:0000256" key="1">
    <source>
        <dbReference type="SAM" id="SignalP"/>
    </source>
</evidence>
<keyword evidence="1" id="KW-0732">Signal</keyword>
<name>A0A4R1NLJ0_9RHOB</name>
<sequence length="533" mass="59473">MSDFFSRLATLFVALFFSVSSGLAEGYDPCPRLEDASSQDPTGPKLLWNLVFGSEESSENPSYHSDHDFFVTINPGRFVNVRCDDAQFEQQEMYPIGVVVRPIGYVPLADFENAHDDKAILVITEFGHRKLIRERDLSPILHNATYVFTDSPINSRICRTSGDCPGNDPSVCDRPSPCRYEVSARHGYAIAATDRPEVQSAIAAYQLVSRSSRESQADLMIGEDLQRAARVRRAACAPFPVKAYKFGGQAHQVRDSYFTLCAKRAGFDGPVDAIAPIKLVTMEYAQRAFAFHMDGSFHRRFGVNASGNTANLLSSLTDYQITSVKECGTEITQNSDVDFSGGLKASLNAGVVEISAGAEASLSAQIQHTLSADDYLLMSTYMIVPFQGAPETSGDDDSDLWFFRIVFRSRCDNGTPKEATSIVIHYHRLSSQMLEVRASDDLRASYVEKWSEYGYAPDNSASALREGQFWRIKDLQSYFIWRDTLRNFIAEENNVTSNLLFKHKKENRAYVRDFFVHLMLAAAYHHSDPSLGG</sequence>
<dbReference type="RefSeq" id="WP_132858690.1">
    <property type="nucleotide sequence ID" value="NZ_SMGR01000001.1"/>
</dbReference>
<dbReference type="AlphaFoldDB" id="A0A4R1NLJ0"/>
<organism evidence="2 3">
    <name type="scientific">Shimia isoporae</name>
    <dbReference type="NCBI Taxonomy" id="647720"/>
    <lineage>
        <taxon>Bacteria</taxon>
        <taxon>Pseudomonadati</taxon>
        <taxon>Pseudomonadota</taxon>
        <taxon>Alphaproteobacteria</taxon>
        <taxon>Rhodobacterales</taxon>
        <taxon>Roseobacteraceae</taxon>
    </lineage>
</organism>
<evidence type="ECO:0000313" key="3">
    <source>
        <dbReference type="Proteomes" id="UP000295673"/>
    </source>
</evidence>
<keyword evidence="3" id="KW-1185">Reference proteome</keyword>
<dbReference type="OrthoDB" id="7809654at2"/>
<proteinExistence type="predicted"/>
<dbReference type="EMBL" id="SMGR01000001">
    <property type="protein sequence ID" value="TCL08579.1"/>
    <property type="molecule type" value="Genomic_DNA"/>
</dbReference>
<feature type="signal peptide" evidence="1">
    <location>
        <begin position="1"/>
        <end position="24"/>
    </location>
</feature>
<protein>
    <submittedName>
        <fullName evidence="2">Uncharacterized protein</fullName>
    </submittedName>
</protein>
<comment type="caution">
    <text evidence="2">The sequence shown here is derived from an EMBL/GenBank/DDBJ whole genome shotgun (WGS) entry which is preliminary data.</text>
</comment>
<accession>A0A4R1NLJ0</accession>
<gene>
    <name evidence="2" type="ORF">BXY66_0616</name>
</gene>
<dbReference type="Proteomes" id="UP000295673">
    <property type="component" value="Unassembled WGS sequence"/>
</dbReference>
<feature type="chain" id="PRO_5020622279" evidence="1">
    <location>
        <begin position="25"/>
        <end position="533"/>
    </location>
</feature>
<reference evidence="2 3" key="1">
    <citation type="submission" date="2019-03" db="EMBL/GenBank/DDBJ databases">
        <title>Genomic Encyclopedia of Archaeal and Bacterial Type Strains, Phase II (KMG-II): from individual species to whole genera.</title>
        <authorList>
            <person name="Goeker M."/>
        </authorList>
    </citation>
    <scope>NUCLEOTIDE SEQUENCE [LARGE SCALE GENOMIC DNA]</scope>
    <source>
        <strain evidence="2 3">DSM 26433</strain>
    </source>
</reference>
<evidence type="ECO:0000313" key="2">
    <source>
        <dbReference type="EMBL" id="TCL08579.1"/>
    </source>
</evidence>